<evidence type="ECO:0000313" key="1">
    <source>
        <dbReference type="EMBL" id="PHM47228.1"/>
    </source>
</evidence>
<dbReference type="AlphaFoldDB" id="A0A2D0JLP2"/>
<dbReference type="Proteomes" id="UP000221980">
    <property type="component" value="Unassembled WGS sequence"/>
</dbReference>
<name>A0A2D0JLP2_9GAMM</name>
<organism evidence="1 2">
    <name type="scientific">Xenorhabdus miraniensis</name>
    <dbReference type="NCBI Taxonomy" id="351674"/>
    <lineage>
        <taxon>Bacteria</taxon>
        <taxon>Pseudomonadati</taxon>
        <taxon>Pseudomonadota</taxon>
        <taxon>Gammaproteobacteria</taxon>
        <taxon>Enterobacterales</taxon>
        <taxon>Morganellaceae</taxon>
        <taxon>Xenorhabdus</taxon>
    </lineage>
</organism>
<sequence>MGKRDCYELKILHKKKPLKGAERQGWCLWQGKPLLMLLVHQSTSKKLVHS</sequence>
<proteinExistence type="predicted"/>
<dbReference type="EMBL" id="NITZ01000021">
    <property type="protein sequence ID" value="PHM47228.1"/>
    <property type="molecule type" value="Genomic_DNA"/>
</dbReference>
<evidence type="ECO:0000313" key="2">
    <source>
        <dbReference type="Proteomes" id="UP000221980"/>
    </source>
</evidence>
<protein>
    <submittedName>
        <fullName evidence="1">Uncharacterized protein</fullName>
    </submittedName>
</protein>
<comment type="caution">
    <text evidence="1">The sequence shown here is derived from an EMBL/GenBank/DDBJ whole genome shotgun (WGS) entry which is preliminary data.</text>
</comment>
<reference evidence="1 2" key="1">
    <citation type="journal article" date="2017" name="Nat. Microbiol.">
        <title>Natural product diversity associated with the nematode symbionts Photorhabdus and Xenorhabdus.</title>
        <authorList>
            <person name="Tobias N.J."/>
            <person name="Wolff H."/>
            <person name="Djahanschiri B."/>
            <person name="Grundmann F."/>
            <person name="Kronenwerth M."/>
            <person name="Shi Y.M."/>
            <person name="Simonyi S."/>
            <person name="Grun P."/>
            <person name="Shapiro-Ilan D."/>
            <person name="Pidot S.J."/>
            <person name="Stinear T.P."/>
            <person name="Ebersberger I."/>
            <person name="Bode H.B."/>
        </authorList>
    </citation>
    <scope>NUCLEOTIDE SEQUENCE [LARGE SCALE GENOMIC DNA]</scope>
    <source>
        <strain evidence="1 2">DSM 17902</strain>
    </source>
</reference>
<keyword evidence="2" id="KW-1185">Reference proteome</keyword>
<accession>A0A2D0JLP2</accession>
<gene>
    <name evidence="1" type="ORF">Xmir_03441</name>
</gene>